<dbReference type="PANTHER" id="PTHR35936">
    <property type="entry name" value="MEMBRANE-BOUND LYTIC MUREIN TRANSGLYCOSYLASE F"/>
    <property type="match status" value="1"/>
</dbReference>
<dbReference type="Gene3D" id="3.40.190.10">
    <property type="entry name" value="Periplasmic binding protein-like II"/>
    <property type="match status" value="2"/>
</dbReference>
<proteinExistence type="predicted"/>
<sequence length="306" mass="31524">MRSRFAAVSVLAAAALLLTGCVDNSTPAAGGGGGASAGSSVSPDAVVVKKNDAIAAMLPEKIKTAGVLNVGMANNYPPNEFKDGEGKPAGWSVDLTNALGQVLGLKVNFDIGTFDNILPAIKAGKDDMGMSSFTDTAEREKQVDFINYYSAGIQWAAPVGKTVDPENACGLKVAVQATTYEDTHEVPAKSKACTDAGKPAIEIFKYDAQDQATNALVVGQVDAMSADSPVTLYAISQTKGKLQPAGGAFEVAPYGMPVAKDSAFTPVLQKALQALIDDGSYTRILTKWGVESGGVKTADINVGAKG</sequence>
<evidence type="ECO:0000259" key="3">
    <source>
        <dbReference type="SMART" id="SM00062"/>
    </source>
</evidence>
<evidence type="ECO:0000313" key="5">
    <source>
        <dbReference type="Proteomes" id="UP000655366"/>
    </source>
</evidence>
<evidence type="ECO:0000256" key="2">
    <source>
        <dbReference type="SAM" id="SignalP"/>
    </source>
</evidence>
<feature type="signal peptide" evidence="2">
    <location>
        <begin position="1"/>
        <end position="24"/>
    </location>
</feature>
<keyword evidence="5" id="KW-1185">Reference proteome</keyword>
<dbReference type="AlphaFoldDB" id="A0A931G481"/>
<dbReference type="InterPro" id="IPR001638">
    <property type="entry name" value="Solute-binding_3/MltF_N"/>
</dbReference>
<feature type="chain" id="PRO_5038502914" evidence="2">
    <location>
        <begin position="25"/>
        <end position="306"/>
    </location>
</feature>
<dbReference type="EMBL" id="JADNYM010000004">
    <property type="protein sequence ID" value="MBG0738523.1"/>
    <property type="molecule type" value="Genomic_DNA"/>
</dbReference>
<name>A0A931G481_9MICC</name>
<dbReference type="RefSeq" id="WP_196395471.1">
    <property type="nucleotide sequence ID" value="NZ_JADNYM010000004.1"/>
</dbReference>
<gene>
    <name evidence="4" type="ORF">IV500_03675</name>
</gene>
<organism evidence="4 5">
    <name type="scientific">Arthrobacter terrae</name>
    <dbReference type="NCBI Taxonomy" id="2935737"/>
    <lineage>
        <taxon>Bacteria</taxon>
        <taxon>Bacillati</taxon>
        <taxon>Actinomycetota</taxon>
        <taxon>Actinomycetes</taxon>
        <taxon>Micrococcales</taxon>
        <taxon>Micrococcaceae</taxon>
        <taxon>Arthrobacter</taxon>
    </lineage>
</organism>
<dbReference type="Pfam" id="PF00497">
    <property type="entry name" value="SBP_bac_3"/>
    <property type="match status" value="1"/>
</dbReference>
<accession>A0A931G481</accession>
<evidence type="ECO:0000256" key="1">
    <source>
        <dbReference type="ARBA" id="ARBA00022729"/>
    </source>
</evidence>
<dbReference type="SUPFAM" id="SSF53850">
    <property type="entry name" value="Periplasmic binding protein-like II"/>
    <property type="match status" value="1"/>
</dbReference>
<dbReference type="CDD" id="cd01004">
    <property type="entry name" value="PBP2_MidA_like"/>
    <property type="match status" value="1"/>
</dbReference>
<keyword evidence="1 2" id="KW-0732">Signal</keyword>
<feature type="domain" description="Solute-binding protein family 3/N-terminal" evidence="3">
    <location>
        <begin position="67"/>
        <end position="292"/>
    </location>
</feature>
<dbReference type="SMART" id="SM00062">
    <property type="entry name" value="PBPb"/>
    <property type="match status" value="1"/>
</dbReference>
<dbReference type="PROSITE" id="PS51257">
    <property type="entry name" value="PROKAR_LIPOPROTEIN"/>
    <property type="match status" value="1"/>
</dbReference>
<dbReference type="Proteomes" id="UP000655366">
    <property type="component" value="Unassembled WGS sequence"/>
</dbReference>
<protein>
    <submittedName>
        <fullName evidence="4">ABC transporter substrate-binding protein</fullName>
    </submittedName>
</protein>
<reference evidence="4 5" key="1">
    <citation type="submission" date="2020-11" db="EMBL/GenBank/DDBJ databases">
        <title>Arthrobacter antarcticus sp. nov., isolated from Antarctic Soil.</title>
        <authorList>
            <person name="Li J."/>
        </authorList>
    </citation>
    <scope>NUCLEOTIDE SEQUENCE [LARGE SCALE GENOMIC DNA]</scope>
    <source>
        <strain evidence="4 5">Z1-20</strain>
    </source>
</reference>
<dbReference type="PANTHER" id="PTHR35936:SF17">
    <property type="entry name" value="ARGININE-BINDING EXTRACELLULAR PROTEIN ARTP"/>
    <property type="match status" value="1"/>
</dbReference>
<comment type="caution">
    <text evidence="4">The sequence shown here is derived from an EMBL/GenBank/DDBJ whole genome shotgun (WGS) entry which is preliminary data.</text>
</comment>
<evidence type="ECO:0000313" key="4">
    <source>
        <dbReference type="EMBL" id="MBG0738523.1"/>
    </source>
</evidence>